<sequence length="91" mass="10530">MIKADTPFALMLDMHAVVLGVPALILLSSAAIVALIRPWHFSYRSAWLANWLQELASWLSQLCSHREHFFSALARLEDPRYRSHFVCKPYF</sequence>
<comment type="caution">
    <text evidence="2">The sequence shown here is derived from an EMBL/GenBank/DDBJ whole genome shotgun (WGS) entry which is preliminary data.</text>
</comment>
<keyword evidence="3" id="KW-1185">Reference proteome</keyword>
<evidence type="ECO:0000313" key="3">
    <source>
        <dbReference type="Proteomes" id="UP001153050"/>
    </source>
</evidence>
<dbReference type="Proteomes" id="UP001153050">
    <property type="component" value="Unassembled WGS sequence"/>
</dbReference>
<accession>A0ABM9EBH0</accession>
<dbReference type="EMBL" id="CAKXZT010000148">
    <property type="protein sequence ID" value="CAH2406125.1"/>
    <property type="molecule type" value="Genomic_DNA"/>
</dbReference>
<reference evidence="2 3" key="1">
    <citation type="submission" date="2022-03" db="EMBL/GenBank/DDBJ databases">
        <authorList>
            <person name="Brunel B."/>
        </authorList>
    </citation>
    <scope>NUCLEOTIDE SEQUENCE [LARGE SCALE GENOMIC DNA]</scope>
    <source>
        <strain evidence="2">STM5069sample</strain>
    </source>
</reference>
<evidence type="ECO:0000313" key="2">
    <source>
        <dbReference type="EMBL" id="CAH2406125.1"/>
    </source>
</evidence>
<keyword evidence="1" id="KW-0472">Membrane</keyword>
<keyword evidence="1" id="KW-0812">Transmembrane</keyword>
<name>A0ABM9EBH0_9HYPH</name>
<organism evidence="2 3">
    <name type="scientific">Mesorhizobium escarrei</name>
    <dbReference type="NCBI Taxonomy" id="666018"/>
    <lineage>
        <taxon>Bacteria</taxon>
        <taxon>Pseudomonadati</taxon>
        <taxon>Pseudomonadota</taxon>
        <taxon>Alphaproteobacteria</taxon>
        <taxon>Hyphomicrobiales</taxon>
        <taxon>Phyllobacteriaceae</taxon>
        <taxon>Mesorhizobium</taxon>
    </lineage>
</organism>
<evidence type="ECO:0000256" key="1">
    <source>
        <dbReference type="SAM" id="Phobius"/>
    </source>
</evidence>
<protein>
    <submittedName>
        <fullName evidence="2">Uncharacterized protein</fullName>
    </submittedName>
</protein>
<feature type="transmembrane region" description="Helical" evidence="1">
    <location>
        <begin position="16"/>
        <end position="36"/>
    </location>
</feature>
<proteinExistence type="predicted"/>
<keyword evidence="1" id="KW-1133">Transmembrane helix</keyword>
<gene>
    <name evidence="2" type="ORF">MES5069_510049</name>
</gene>